<dbReference type="Proteomes" id="UP001216674">
    <property type="component" value="Unassembled WGS sequence"/>
</dbReference>
<dbReference type="RefSeq" id="WP_017228019.1">
    <property type="nucleotide sequence ID" value="NZ_JARJLM010000392.1"/>
</dbReference>
<gene>
    <name evidence="1" type="ORF">P3W85_23415</name>
</gene>
<evidence type="ECO:0000313" key="2">
    <source>
        <dbReference type="Proteomes" id="UP001216674"/>
    </source>
</evidence>
<dbReference type="EMBL" id="JARJLM010000392">
    <property type="protein sequence ID" value="MDF3835877.1"/>
    <property type="molecule type" value="Genomic_DNA"/>
</dbReference>
<protein>
    <recommendedName>
        <fullName evidence="3">ABM domain-containing protein</fullName>
    </recommendedName>
</protein>
<proteinExistence type="predicted"/>
<sequence>MTQHYIEIVTYKVGNPTEADRHRRNACMLAARLPGFGGWQSLSDGKGQGARADVVLWASPEAAEAAAEIVGSSAEFADFRATITEFGSIGHYAAPAGGLALMQSGDGIEVGRFRLRQGISEEVMRAAHVKMIADHLSRQPGWRGQRLVRLQDGIFMDIAFAVTQAQSQIICDSWAGNADCQAFLNLIEPISMEFGSIA</sequence>
<comment type="caution">
    <text evidence="1">The sequence shown here is derived from an EMBL/GenBank/DDBJ whole genome shotgun (WGS) entry which is preliminary data.</text>
</comment>
<organism evidence="1 2">
    <name type="scientific">Cupriavidus basilensis</name>
    <dbReference type="NCBI Taxonomy" id="68895"/>
    <lineage>
        <taxon>Bacteria</taxon>
        <taxon>Pseudomonadati</taxon>
        <taxon>Pseudomonadota</taxon>
        <taxon>Betaproteobacteria</taxon>
        <taxon>Burkholderiales</taxon>
        <taxon>Burkholderiaceae</taxon>
        <taxon>Cupriavidus</taxon>
    </lineage>
</organism>
<keyword evidence="2" id="KW-1185">Reference proteome</keyword>
<name>A0ABT6ATD2_9BURK</name>
<evidence type="ECO:0008006" key="3">
    <source>
        <dbReference type="Google" id="ProtNLM"/>
    </source>
</evidence>
<reference evidence="1 2" key="1">
    <citation type="submission" date="2023-03" db="EMBL/GenBank/DDBJ databases">
        <title>Draft assemblies of triclosan tolerant bacteria isolated from returned activated sludge.</title>
        <authorList>
            <person name="Van Hamelsveld S."/>
        </authorList>
    </citation>
    <scope>NUCLEOTIDE SEQUENCE [LARGE SCALE GENOMIC DNA]</scope>
    <source>
        <strain evidence="1 2">GW210010_S58</strain>
    </source>
</reference>
<accession>A0ABT6ATD2</accession>
<evidence type="ECO:0000313" key="1">
    <source>
        <dbReference type="EMBL" id="MDF3835877.1"/>
    </source>
</evidence>